<accession>A0AAN9MUV6</accession>
<comment type="caution">
    <text evidence="1">The sequence shown here is derived from an EMBL/GenBank/DDBJ whole genome shotgun (WGS) entry which is preliminary data.</text>
</comment>
<proteinExistence type="predicted"/>
<sequence>MHEEKWEEDSQKHRLRLAITCGQQEQGLYRSSITLFLSHSHQQSSYSSSFSSSLLLLLHFYYCNTQQPLT</sequence>
<keyword evidence="2" id="KW-1185">Reference proteome</keyword>
<evidence type="ECO:0000313" key="1">
    <source>
        <dbReference type="EMBL" id="KAK7358013.1"/>
    </source>
</evidence>
<dbReference type="Proteomes" id="UP001374584">
    <property type="component" value="Unassembled WGS sequence"/>
</dbReference>
<dbReference type="AlphaFoldDB" id="A0AAN9MUV6"/>
<organism evidence="1 2">
    <name type="scientific">Phaseolus coccineus</name>
    <name type="common">Scarlet runner bean</name>
    <name type="synonym">Phaseolus multiflorus</name>
    <dbReference type="NCBI Taxonomy" id="3886"/>
    <lineage>
        <taxon>Eukaryota</taxon>
        <taxon>Viridiplantae</taxon>
        <taxon>Streptophyta</taxon>
        <taxon>Embryophyta</taxon>
        <taxon>Tracheophyta</taxon>
        <taxon>Spermatophyta</taxon>
        <taxon>Magnoliopsida</taxon>
        <taxon>eudicotyledons</taxon>
        <taxon>Gunneridae</taxon>
        <taxon>Pentapetalae</taxon>
        <taxon>rosids</taxon>
        <taxon>fabids</taxon>
        <taxon>Fabales</taxon>
        <taxon>Fabaceae</taxon>
        <taxon>Papilionoideae</taxon>
        <taxon>50 kb inversion clade</taxon>
        <taxon>NPAAA clade</taxon>
        <taxon>indigoferoid/millettioid clade</taxon>
        <taxon>Phaseoleae</taxon>
        <taxon>Phaseolus</taxon>
    </lineage>
</organism>
<gene>
    <name evidence="1" type="ORF">VNO80_17312</name>
</gene>
<protein>
    <submittedName>
        <fullName evidence="1">Uncharacterized protein</fullName>
    </submittedName>
</protein>
<evidence type="ECO:0000313" key="2">
    <source>
        <dbReference type="Proteomes" id="UP001374584"/>
    </source>
</evidence>
<reference evidence="1 2" key="1">
    <citation type="submission" date="2024-01" db="EMBL/GenBank/DDBJ databases">
        <title>The genomes of 5 underutilized Papilionoideae crops provide insights into root nodulation and disease resistanc.</title>
        <authorList>
            <person name="Jiang F."/>
        </authorList>
    </citation>
    <scope>NUCLEOTIDE SEQUENCE [LARGE SCALE GENOMIC DNA]</scope>
    <source>
        <strain evidence="1">JINMINGXINNONG_FW02</strain>
        <tissue evidence="1">Leaves</tissue>
    </source>
</reference>
<dbReference type="EMBL" id="JAYMYR010000006">
    <property type="protein sequence ID" value="KAK7358013.1"/>
    <property type="molecule type" value="Genomic_DNA"/>
</dbReference>
<name>A0AAN9MUV6_PHACN</name>